<evidence type="ECO:0000256" key="1">
    <source>
        <dbReference type="SAM" id="MobiDB-lite"/>
    </source>
</evidence>
<evidence type="ECO:0000313" key="3">
    <source>
        <dbReference type="EMBL" id="CUS04249.2"/>
    </source>
</evidence>
<gene>
    <name evidence="3" type="ORF">CFX0092_A2371</name>
</gene>
<feature type="region of interest" description="Disordered" evidence="1">
    <location>
        <begin position="1"/>
        <end position="33"/>
    </location>
</feature>
<evidence type="ECO:0000256" key="2">
    <source>
        <dbReference type="SAM" id="Phobius"/>
    </source>
</evidence>
<accession>A0A160T4D8</accession>
<proteinExistence type="predicted"/>
<reference evidence="3" key="1">
    <citation type="submission" date="2016-01" db="EMBL/GenBank/DDBJ databases">
        <authorList>
            <person name="Mcilroy J.S."/>
            <person name="Karst M S."/>
            <person name="Albertsen M."/>
        </authorList>
    </citation>
    <scope>NUCLEOTIDE SEQUENCE</scope>
    <source>
        <strain evidence="3">Cfx-K</strain>
    </source>
</reference>
<keyword evidence="4" id="KW-1185">Reference proteome</keyword>
<dbReference type="KEGG" id="pbf:CFX0092_A2371"/>
<keyword evidence="2" id="KW-1133">Transmembrane helix</keyword>
<keyword evidence="2" id="KW-0812">Transmembrane</keyword>
<dbReference type="RefSeq" id="WP_157913101.1">
    <property type="nucleotide sequence ID" value="NZ_LN890655.1"/>
</dbReference>
<sequence>MGIDSENKRRSAQRLIRGPRTMPRPDGGADEYDRRHRTAYRGPLVALAVIASLAPAGVTILCLIGDQNGRVLARLRPNVQRASWRFNAVGQMAFALARTDEKLQEEYLRFGNRVLLQFDNGLPPWGGIIGSPYEWNEAEVLFQAYSGEELLYRRRTARQRRFDNATVGAIALALLAEADAVYPTGVRPGAIWGGGSGHFPEYHYKSLGDALRDSLVENLSAESFDVTAREEAGYIVFELNLYGARGEQKPNVALVENQNVSDVRFRVEDNIVNAWYMAGEGSDWGEDDRVYAEAADEESIRRYGRREDFEARSGVIFQSTLDETIAKRLDETAAPSRVLGLAVTDDRPGRFGEYDVGDAVMCVLPSYDWQGIRGLYRVLGREFIPANGVTDLVLEEVR</sequence>
<keyword evidence="2" id="KW-0472">Membrane</keyword>
<dbReference type="Proteomes" id="UP000215027">
    <property type="component" value="Chromosome I"/>
</dbReference>
<protein>
    <submittedName>
        <fullName evidence="3">Uncharacterized protein</fullName>
    </submittedName>
</protein>
<organism evidence="3 4">
    <name type="scientific">Candidatus Promineifilum breve</name>
    <dbReference type="NCBI Taxonomy" id="1806508"/>
    <lineage>
        <taxon>Bacteria</taxon>
        <taxon>Bacillati</taxon>
        <taxon>Chloroflexota</taxon>
        <taxon>Ardenticatenia</taxon>
        <taxon>Candidatus Promineifilales</taxon>
        <taxon>Candidatus Promineifilaceae</taxon>
        <taxon>Candidatus Promineifilum</taxon>
    </lineage>
</organism>
<feature type="transmembrane region" description="Helical" evidence="2">
    <location>
        <begin position="44"/>
        <end position="66"/>
    </location>
</feature>
<dbReference type="EMBL" id="LN890655">
    <property type="protein sequence ID" value="CUS04249.2"/>
    <property type="molecule type" value="Genomic_DNA"/>
</dbReference>
<dbReference type="AlphaFoldDB" id="A0A160T4D8"/>
<evidence type="ECO:0000313" key="4">
    <source>
        <dbReference type="Proteomes" id="UP000215027"/>
    </source>
</evidence>
<name>A0A160T4D8_9CHLR</name>